<comment type="caution">
    <text evidence="2">The sequence shown here is derived from an EMBL/GenBank/DDBJ whole genome shotgun (WGS) entry which is preliminary data.</text>
</comment>
<dbReference type="EMBL" id="LGUA01000047">
    <property type="protein sequence ID" value="OAX84819.1"/>
    <property type="molecule type" value="Genomic_DNA"/>
</dbReference>
<sequence length="85" mass="8939">MPASLAKLRDRQTRTVPMLSLSSHFDDLYDNGDGYVAWGEVDDGGNDLVAGTPMAPRDDPPPNNDSDGTGPPAVENTVIPESSPG</sequence>
<name>A0A1B7P751_9EURO</name>
<proteinExistence type="predicted"/>
<dbReference type="AlphaFoldDB" id="A0A1B7P751"/>
<organism evidence="2 3">
    <name type="scientific">Emergomyces africanus</name>
    <dbReference type="NCBI Taxonomy" id="1955775"/>
    <lineage>
        <taxon>Eukaryota</taxon>
        <taxon>Fungi</taxon>
        <taxon>Dikarya</taxon>
        <taxon>Ascomycota</taxon>
        <taxon>Pezizomycotina</taxon>
        <taxon>Eurotiomycetes</taxon>
        <taxon>Eurotiomycetidae</taxon>
        <taxon>Onygenales</taxon>
        <taxon>Ajellomycetaceae</taxon>
        <taxon>Emergomyces</taxon>
    </lineage>
</organism>
<evidence type="ECO:0000256" key="1">
    <source>
        <dbReference type="SAM" id="MobiDB-lite"/>
    </source>
</evidence>
<gene>
    <name evidence="2" type="ORF">ACJ72_00811</name>
</gene>
<reference evidence="2 3" key="1">
    <citation type="submission" date="2015-07" db="EMBL/GenBank/DDBJ databases">
        <title>Emmonsia species relationships and genome sequence.</title>
        <authorList>
            <person name="Cuomo C.A."/>
            <person name="Schwartz I.S."/>
            <person name="Kenyon C."/>
            <person name="de Hoog G.S."/>
            <person name="Govender N.P."/>
            <person name="Botha A."/>
            <person name="Moreno L."/>
            <person name="de Vries M."/>
            <person name="Munoz J.F."/>
            <person name="Stielow J.B."/>
        </authorList>
    </citation>
    <scope>NUCLEOTIDE SEQUENCE [LARGE SCALE GENOMIC DNA]</scope>
    <source>
        <strain evidence="2 3">CBS 136260</strain>
    </source>
</reference>
<dbReference type="Proteomes" id="UP000091918">
    <property type="component" value="Unassembled WGS sequence"/>
</dbReference>
<keyword evidence="3" id="KW-1185">Reference proteome</keyword>
<evidence type="ECO:0000313" key="2">
    <source>
        <dbReference type="EMBL" id="OAX84819.1"/>
    </source>
</evidence>
<protein>
    <submittedName>
        <fullName evidence="2">Uncharacterized protein</fullName>
    </submittedName>
</protein>
<evidence type="ECO:0000313" key="3">
    <source>
        <dbReference type="Proteomes" id="UP000091918"/>
    </source>
</evidence>
<accession>A0A1B7P751</accession>
<feature type="region of interest" description="Disordered" evidence="1">
    <location>
        <begin position="42"/>
        <end position="85"/>
    </location>
</feature>